<dbReference type="InterPro" id="IPR007492">
    <property type="entry name" value="LytTR_DNA-bd_dom"/>
</dbReference>
<keyword evidence="1" id="KW-1133">Transmembrane helix</keyword>
<evidence type="ECO:0000256" key="1">
    <source>
        <dbReference type="SAM" id="Phobius"/>
    </source>
</evidence>
<reference evidence="3 4" key="1">
    <citation type="submission" date="2017-05" db="EMBL/GenBank/DDBJ databases">
        <title>The draft genome sequence of Idiomarina salinarum WNB302.</title>
        <authorList>
            <person name="Sun Y."/>
            <person name="Chen B."/>
            <person name="Du Z."/>
        </authorList>
    </citation>
    <scope>NUCLEOTIDE SEQUENCE [LARGE SCALE GENOMIC DNA]</scope>
    <source>
        <strain evidence="3 4">WNB302</strain>
    </source>
</reference>
<keyword evidence="1" id="KW-0472">Membrane</keyword>
<comment type="caution">
    <text evidence="3">The sequence shown here is derived from an EMBL/GenBank/DDBJ whole genome shotgun (WGS) entry which is preliminary data.</text>
</comment>
<protein>
    <submittedName>
        <fullName evidence="3">Transcriptional regulator</fullName>
    </submittedName>
</protein>
<feature type="transmembrane region" description="Helical" evidence="1">
    <location>
        <begin position="28"/>
        <end position="47"/>
    </location>
</feature>
<evidence type="ECO:0000313" key="3">
    <source>
        <dbReference type="EMBL" id="OZV68504.1"/>
    </source>
</evidence>
<proteinExistence type="predicted"/>
<sequence length="247" mass="28824">MLAIWIFIFLYFTEPLDVSSFGDREKLIFLPGYGIVGGLCYLLFIPLQQFLFHKNNKQWTLASEAIFLISVSVISIVLARSYYLYVVMANDRNPYDLWYMLKTIFLPAIITIVPIIGIGRFAFGKYHEKRLDRQKIEIKGEGNYEGLRLLLNDLISIQSSDNYIEVFYLSGNQVKKTLIRNTLSAIDEEFPELIRTHRSYLVNPFHFMQWKTDSGKRFMQLNYDIIVPISKTYQNEVISVINSTTKL</sequence>
<keyword evidence="1" id="KW-0812">Transmembrane</keyword>
<evidence type="ECO:0000313" key="4">
    <source>
        <dbReference type="Proteomes" id="UP000216840"/>
    </source>
</evidence>
<feature type="transmembrane region" description="Helical" evidence="1">
    <location>
        <begin position="104"/>
        <end position="123"/>
    </location>
</feature>
<dbReference type="Proteomes" id="UP000216840">
    <property type="component" value="Unassembled WGS sequence"/>
</dbReference>
<dbReference type="GO" id="GO:0003677">
    <property type="term" value="F:DNA binding"/>
    <property type="evidence" value="ECO:0007669"/>
    <property type="project" value="InterPro"/>
</dbReference>
<evidence type="ECO:0000259" key="2">
    <source>
        <dbReference type="PROSITE" id="PS50930"/>
    </source>
</evidence>
<dbReference type="AlphaFoldDB" id="A0A265UT68"/>
<keyword evidence="4" id="KW-1185">Reference proteome</keyword>
<dbReference type="EMBL" id="NGJN01000004">
    <property type="protein sequence ID" value="OZV68504.1"/>
    <property type="molecule type" value="Genomic_DNA"/>
</dbReference>
<dbReference type="Pfam" id="PF04397">
    <property type="entry name" value="LytTR"/>
    <property type="match status" value="1"/>
</dbReference>
<dbReference type="SMART" id="SM00850">
    <property type="entry name" value="LytTR"/>
    <property type="match status" value="1"/>
</dbReference>
<dbReference type="Gene3D" id="2.40.50.1020">
    <property type="entry name" value="LytTr DNA-binding domain"/>
    <property type="match status" value="1"/>
</dbReference>
<feature type="transmembrane region" description="Helical" evidence="1">
    <location>
        <begin position="59"/>
        <end position="84"/>
    </location>
</feature>
<dbReference type="PROSITE" id="PS50930">
    <property type="entry name" value="HTH_LYTTR"/>
    <property type="match status" value="1"/>
</dbReference>
<accession>A0A265UT68</accession>
<feature type="domain" description="HTH LytTR-type" evidence="2">
    <location>
        <begin position="138"/>
        <end position="243"/>
    </location>
</feature>
<dbReference type="OrthoDB" id="1374288at2"/>
<name>A0A265UT68_9FLAO</name>
<organism evidence="3 4">
    <name type="scientific">Winogradskyella aurantia</name>
    <dbReference type="NCBI Taxonomy" id="1915063"/>
    <lineage>
        <taxon>Bacteria</taxon>
        <taxon>Pseudomonadati</taxon>
        <taxon>Bacteroidota</taxon>
        <taxon>Flavobacteriia</taxon>
        <taxon>Flavobacteriales</taxon>
        <taxon>Flavobacteriaceae</taxon>
        <taxon>Winogradskyella</taxon>
    </lineage>
</organism>
<gene>
    <name evidence="3" type="ORF">CA834_08495</name>
</gene>